<comment type="caution">
    <text evidence="1">The sequence shown here is derived from an EMBL/GenBank/DDBJ whole genome shotgun (WGS) entry which is preliminary data.</text>
</comment>
<evidence type="ECO:0000313" key="1">
    <source>
        <dbReference type="EMBL" id="PKY60058.1"/>
    </source>
</evidence>
<name>A0A2I1HME0_9GLOM</name>
<sequence length="117" mass="13777">MGLKKRILHLYKDFAIDLLNLTNFHYFAIQANQRDLLDLTENYTLSWIELYNWHLSEINADLLDLIGSAVDNVEEINDDDSDDPEDATQETYEPRLDWKVLSEMKLSRLNLPEFSRS</sequence>
<keyword evidence="2" id="KW-1185">Reference proteome</keyword>
<proteinExistence type="predicted"/>
<protein>
    <submittedName>
        <fullName evidence="1">Uncharacterized protein</fullName>
    </submittedName>
</protein>
<gene>
    <name evidence="1" type="ORF">RhiirA4_483322</name>
</gene>
<organism evidence="1 2">
    <name type="scientific">Rhizophagus irregularis</name>
    <dbReference type="NCBI Taxonomy" id="588596"/>
    <lineage>
        <taxon>Eukaryota</taxon>
        <taxon>Fungi</taxon>
        <taxon>Fungi incertae sedis</taxon>
        <taxon>Mucoromycota</taxon>
        <taxon>Glomeromycotina</taxon>
        <taxon>Glomeromycetes</taxon>
        <taxon>Glomerales</taxon>
        <taxon>Glomeraceae</taxon>
        <taxon>Rhizophagus</taxon>
    </lineage>
</organism>
<accession>A0A2I1HME0</accession>
<reference evidence="1 2" key="1">
    <citation type="submission" date="2015-10" db="EMBL/GenBank/DDBJ databases">
        <title>Genome analyses suggest a sexual origin of heterokaryosis in a supposedly ancient asexual fungus.</title>
        <authorList>
            <person name="Ropars J."/>
            <person name="Sedzielewska K."/>
            <person name="Noel J."/>
            <person name="Charron P."/>
            <person name="Farinelli L."/>
            <person name="Marton T."/>
            <person name="Kruger M."/>
            <person name="Pelin A."/>
            <person name="Brachmann A."/>
            <person name="Corradi N."/>
        </authorList>
    </citation>
    <scope>NUCLEOTIDE SEQUENCE [LARGE SCALE GENOMIC DNA]</scope>
    <source>
        <strain evidence="1 2">A4</strain>
    </source>
</reference>
<dbReference type="Proteomes" id="UP000234323">
    <property type="component" value="Unassembled WGS sequence"/>
</dbReference>
<dbReference type="AlphaFoldDB" id="A0A2I1HME0"/>
<evidence type="ECO:0000313" key="2">
    <source>
        <dbReference type="Proteomes" id="UP000234323"/>
    </source>
</evidence>
<dbReference type="EMBL" id="LLXI01003936">
    <property type="protein sequence ID" value="PKY60058.1"/>
    <property type="molecule type" value="Genomic_DNA"/>
</dbReference>